<dbReference type="AlphaFoldDB" id="A0AA39Y4X1"/>
<gene>
    <name evidence="2" type="ORF">B0T16DRAFT_198728</name>
</gene>
<evidence type="ECO:0000313" key="3">
    <source>
        <dbReference type="Proteomes" id="UP001174936"/>
    </source>
</evidence>
<proteinExistence type="predicted"/>
<sequence length="86" mass="8854">MYRPLAIDKHCQVPIFPAVNARLAAIDKASHASHAPKRVPDSGLAAIGTPDSVPRSAPGNRAIPPQLGHGSSPPHACPCLPISPLA</sequence>
<reference evidence="2" key="1">
    <citation type="submission" date="2023-06" db="EMBL/GenBank/DDBJ databases">
        <title>Genome-scale phylogeny and comparative genomics of the fungal order Sordariales.</title>
        <authorList>
            <consortium name="Lawrence Berkeley National Laboratory"/>
            <person name="Hensen N."/>
            <person name="Bonometti L."/>
            <person name="Westerberg I."/>
            <person name="Brannstrom I.O."/>
            <person name="Guillou S."/>
            <person name="Cros-Aarteil S."/>
            <person name="Calhoun S."/>
            <person name="Haridas S."/>
            <person name="Kuo A."/>
            <person name="Mondo S."/>
            <person name="Pangilinan J."/>
            <person name="Riley R."/>
            <person name="Labutti K."/>
            <person name="Andreopoulos B."/>
            <person name="Lipzen A."/>
            <person name="Chen C."/>
            <person name="Yanf M."/>
            <person name="Daum C."/>
            <person name="Ng V."/>
            <person name="Clum A."/>
            <person name="Steindorff A."/>
            <person name="Ohm R."/>
            <person name="Martin F."/>
            <person name="Silar P."/>
            <person name="Natvig D."/>
            <person name="Lalanne C."/>
            <person name="Gautier V."/>
            <person name="Ament-Velasquez S.L."/>
            <person name="Kruys A."/>
            <person name="Hutchinson M.I."/>
            <person name="Powell A.J."/>
            <person name="Barry K."/>
            <person name="Miller A.N."/>
            <person name="Grigoriev I.V."/>
            <person name="Debuchy R."/>
            <person name="Gladieux P."/>
            <person name="Thoren M.H."/>
            <person name="Johannesson H."/>
        </authorList>
    </citation>
    <scope>NUCLEOTIDE SEQUENCE</scope>
    <source>
        <strain evidence="2">SMH2532-1</strain>
    </source>
</reference>
<protein>
    <submittedName>
        <fullName evidence="2">Uncharacterized protein</fullName>
    </submittedName>
</protein>
<keyword evidence="3" id="KW-1185">Reference proteome</keyword>
<dbReference type="EMBL" id="JAULSV010000005">
    <property type="protein sequence ID" value="KAK0644565.1"/>
    <property type="molecule type" value="Genomic_DNA"/>
</dbReference>
<organism evidence="2 3">
    <name type="scientific">Cercophora newfieldiana</name>
    <dbReference type="NCBI Taxonomy" id="92897"/>
    <lineage>
        <taxon>Eukaryota</taxon>
        <taxon>Fungi</taxon>
        <taxon>Dikarya</taxon>
        <taxon>Ascomycota</taxon>
        <taxon>Pezizomycotina</taxon>
        <taxon>Sordariomycetes</taxon>
        <taxon>Sordariomycetidae</taxon>
        <taxon>Sordariales</taxon>
        <taxon>Lasiosphaeriaceae</taxon>
        <taxon>Cercophora</taxon>
    </lineage>
</organism>
<evidence type="ECO:0000313" key="2">
    <source>
        <dbReference type="EMBL" id="KAK0644565.1"/>
    </source>
</evidence>
<comment type="caution">
    <text evidence="2">The sequence shown here is derived from an EMBL/GenBank/DDBJ whole genome shotgun (WGS) entry which is preliminary data.</text>
</comment>
<accession>A0AA39Y4X1</accession>
<dbReference type="Proteomes" id="UP001174936">
    <property type="component" value="Unassembled WGS sequence"/>
</dbReference>
<evidence type="ECO:0000256" key="1">
    <source>
        <dbReference type="SAM" id="MobiDB-lite"/>
    </source>
</evidence>
<feature type="region of interest" description="Disordered" evidence="1">
    <location>
        <begin position="29"/>
        <end position="86"/>
    </location>
</feature>
<name>A0AA39Y4X1_9PEZI</name>